<evidence type="ECO:0000313" key="3">
    <source>
        <dbReference type="Proteomes" id="UP000298416"/>
    </source>
</evidence>
<feature type="region of interest" description="Disordered" evidence="1">
    <location>
        <begin position="1"/>
        <end position="29"/>
    </location>
</feature>
<proteinExistence type="predicted"/>
<organism evidence="2">
    <name type="scientific">Salvia splendens</name>
    <name type="common">Scarlet sage</name>
    <dbReference type="NCBI Taxonomy" id="180675"/>
    <lineage>
        <taxon>Eukaryota</taxon>
        <taxon>Viridiplantae</taxon>
        <taxon>Streptophyta</taxon>
        <taxon>Embryophyta</taxon>
        <taxon>Tracheophyta</taxon>
        <taxon>Spermatophyta</taxon>
        <taxon>Magnoliopsida</taxon>
        <taxon>eudicotyledons</taxon>
        <taxon>Gunneridae</taxon>
        <taxon>Pentapetalae</taxon>
        <taxon>asterids</taxon>
        <taxon>lamiids</taxon>
        <taxon>Lamiales</taxon>
        <taxon>Lamiaceae</taxon>
        <taxon>Nepetoideae</taxon>
        <taxon>Mentheae</taxon>
        <taxon>Salviinae</taxon>
        <taxon>Salvia</taxon>
        <taxon>Salvia subgen. Calosphace</taxon>
        <taxon>core Calosphace</taxon>
    </lineage>
</organism>
<evidence type="ECO:0000256" key="1">
    <source>
        <dbReference type="SAM" id="MobiDB-lite"/>
    </source>
</evidence>
<dbReference type="AlphaFoldDB" id="A0A8X8ZTJ5"/>
<protein>
    <submittedName>
        <fullName evidence="2">Uncharacterized protein</fullName>
    </submittedName>
</protein>
<name>A0A8X8ZTJ5_SALSN</name>
<comment type="caution">
    <text evidence="2">The sequence shown here is derived from an EMBL/GenBank/DDBJ whole genome shotgun (WGS) entry which is preliminary data.</text>
</comment>
<accession>A0A8X8ZTJ5</accession>
<sequence>MDWDSPPLNPNLLSSSANKPFRSGRRSSAGARSLFSAPSSVADAPGYGKHCLTRYPDPRRHRTYNAFRRLLPLQFDRGLTASSGRRKAVARLSSKLRILFDSLLGCQNDLAGEPLQGRAVELGGVHLPLRSVLAGQPAGRVGHIWLRQSSVLLILVTFRFSHQPGNASHSQMIRLIYLSCFANAFSHCMATPSDCRVGTTFRPARGLSRWSLRLGPHLHSRVIKD</sequence>
<dbReference type="EMBL" id="PNBA02000008">
    <property type="protein sequence ID" value="KAG6416156.1"/>
    <property type="molecule type" value="Genomic_DNA"/>
</dbReference>
<reference evidence="2" key="1">
    <citation type="submission" date="2018-01" db="EMBL/GenBank/DDBJ databases">
        <authorList>
            <person name="Mao J.F."/>
        </authorList>
    </citation>
    <scope>NUCLEOTIDE SEQUENCE</scope>
    <source>
        <strain evidence="2">Huo1</strain>
        <tissue evidence="2">Leaf</tissue>
    </source>
</reference>
<reference evidence="2" key="2">
    <citation type="submission" date="2020-08" db="EMBL/GenBank/DDBJ databases">
        <title>Plant Genome Project.</title>
        <authorList>
            <person name="Zhang R.-G."/>
        </authorList>
    </citation>
    <scope>NUCLEOTIDE SEQUENCE</scope>
    <source>
        <strain evidence="2">Huo1</strain>
        <tissue evidence="2">Leaf</tissue>
    </source>
</reference>
<keyword evidence="3" id="KW-1185">Reference proteome</keyword>
<dbReference type="Proteomes" id="UP000298416">
    <property type="component" value="Unassembled WGS sequence"/>
</dbReference>
<gene>
    <name evidence="2" type="ORF">SASPL_123580</name>
</gene>
<evidence type="ECO:0000313" key="2">
    <source>
        <dbReference type="EMBL" id="KAG6416156.1"/>
    </source>
</evidence>